<feature type="domain" description="Glycosyl transferase family 1" evidence="3">
    <location>
        <begin position="226"/>
        <end position="393"/>
    </location>
</feature>
<dbReference type="EMBL" id="JAFMPP010000008">
    <property type="protein sequence ID" value="MBO0663046.1"/>
    <property type="molecule type" value="Genomic_DNA"/>
</dbReference>
<evidence type="ECO:0000256" key="2">
    <source>
        <dbReference type="ARBA" id="ARBA00022679"/>
    </source>
</evidence>
<dbReference type="PANTHER" id="PTHR12526:SF510">
    <property type="entry name" value="D-INOSITOL 3-PHOSPHATE GLYCOSYLTRANSFERASE"/>
    <property type="match status" value="1"/>
</dbReference>
<evidence type="ECO:0000259" key="4">
    <source>
        <dbReference type="Pfam" id="PF13579"/>
    </source>
</evidence>
<dbReference type="PANTHER" id="PTHR12526">
    <property type="entry name" value="GLYCOSYLTRANSFERASE"/>
    <property type="match status" value="1"/>
</dbReference>
<dbReference type="Pfam" id="PF13579">
    <property type="entry name" value="Glyco_trans_4_4"/>
    <property type="match status" value="1"/>
</dbReference>
<sequence>MNLSSKISAASAGDGEAWPTDWAELETEPGAPPVSAHRAKRVCFPYVGDEVGGSHISSLKLIRNLDRRDVEPLIVLHRIDGPLAPFLTKEGFRFIHLPLPALLAPHRLSLPQLMTFARKSLPLMRSFLREGRIAIVHTNDGRIHASWGLAARLARKRVVWHHRGDPDAKGANLLAPLLADRIVTVSKFSQPRRPLFPVRKRLAVIHSPFDHPATRPDRETARRTLLAELDLPEATRILGYFGALIDRKRPLLFVDIVARLKRARPDLPIVGCLFGAPVESNLAIEHQIRQRIAALDVDVRLMGFRRPVEPAMAATDVLLVPAVSEPFGRTLIEAMLLETPVVATDHGGNPEAIRDGETGFLVAPEDPDAFVEPVAQLLTDPALAEAITERARSQALRHYGVACHVDEIMRIYRKLTPDERGGSAAPARSASAKASF</sequence>
<organism evidence="5 6">
    <name type="scientific">Jiella flava</name>
    <dbReference type="NCBI Taxonomy" id="2816857"/>
    <lineage>
        <taxon>Bacteria</taxon>
        <taxon>Pseudomonadati</taxon>
        <taxon>Pseudomonadota</taxon>
        <taxon>Alphaproteobacteria</taxon>
        <taxon>Hyphomicrobiales</taxon>
        <taxon>Aurantimonadaceae</taxon>
        <taxon>Jiella</taxon>
    </lineage>
</organism>
<evidence type="ECO:0000259" key="3">
    <source>
        <dbReference type="Pfam" id="PF00534"/>
    </source>
</evidence>
<keyword evidence="1" id="KW-0328">Glycosyltransferase</keyword>
<evidence type="ECO:0000256" key="1">
    <source>
        <dbReference type="ARBA" id="ARBA00022676"/>
    </source>
</evidence>
<name>A0A939FYF9_9HYPH</name>
<dbReference type="SUPFAM" id="SSF53756">
    <property type="entry name" value="UDP-Glycosyltransferase/glycogen phosphorylase"/>
    <property type="match status" value="1"/>
</dbReference>
<proteinExistence type="predicted"/>
<evidence type="ECO:0000313" key="5">
    <source>
        <dbReference type="EMBL" id="MBO0663046.1"/>
    </source>
</evidence>
<keyword evidence="6" id="KW-1185">Reference proteome</keyword>
<dbReference type="RefSeq" id="WP_207257834.1">
    <property type="nucleotide sequence ID" value="NZ_JAFMPP010000008.1"/>
</dbReference>
<feature type="domain" description="Glycosyltransferase subfamily 4-like N-terminal" evidence="4">
    <location>
        <begin position="52"/>
        <end position="177"/>
    </location>
</feature>
<comment type="caution">
    <text evidence="5">The sequence shown here is derived from an EMBL/GenBank/DDBJ whole genome shotgun (WGS) entry which is preliminary data.</text>
</comment>
<dbReference type="Proteomes" id="UP000664122">
    <property type="component" value="Unassembled WGS sequence"/>
</dbReference>
<protein>
    <submittedName>
        <fullName evidence="5">Glycosyltransferase family 4 protein</fullName>
    </submittedName>
</protein>
<gene>
    <name evidence="5" type="ORF">J1C48_10700</name>
</gene>
<dbReference type="InterPro" id="IPR028098">
    <property type="entry name" value="Glyco_trans_4-like_N"/>
</dbReference>
<reference evidence="5" key="1">
    <citation type="submission" date="2021-03" db="EMBL/GenBank/DDBJ databases">
        <title>Whole genome sequence of Jiella sp. CQZ9-1.</title>
        <authorList>
            <person name="Tuo L."/>
        </authorList>
    </citation>
    <scope>NUCLEOTIDE SEQUENCE</scope>
    <source>
        <strain evidence="5">CQZ9-1</strain>
    </source>
</reference>
<dbReference type="Pfam" id="PF00534">
    <property type="entry name" value="Glycos_transf_1"/>
    <property type="match status" value="1"/>
</dbReference>
<keyword evidence="2" id="KW-0808">Transferase</keyword>
<dbReference type="AlphaFoldDB" id="A0A939FYF9"/>
<accession>A0A939FYF9</accession>
<dbReference type="CDD" id="cd03801">
    <property type="entry name" value="GT4_PimA-like"/>
    <property type="match status" value="1"/>
</dbReference>
<dbReference type="GO" id="GO:0016757">
    <property type="term" value="F:glycosyltransferase activity"/>
    <property type="evidence" value="ECO:0007669"/>
    <property type="project" value="UniProtKB-KW"/>
</dbReference>
<dbReference type="Gene3D" id="3.40.50.2000">
    <property type="entry name" value="Glycogen Phosphorylase B"/>
    <property type="match status" value="2"/>
</dbReference>
<evidence type="ECO:0000313" key="6">
    <source>
        <dbReference type="Proteomes" id="UP000664122"/>
    </source>
</evidence>
<dbReference type="InterPro" id="IPR001296">
    <property type="entry name" value="Glyco_trans_1"/>
</dbReference>